<proteinExistence type="inferred from homology"/>
<dbReference type="HAMAP" id="MF_01515">
    <property type="entry name" value="UPF0316"/>
    <property type="match status" value="1"/>
</dbReference>
<dbReference type="AlphaFoldDB" id="A0A7V2F597"/>
<keyword evidence="5 6" id="KW-0472">Membrane</keyword>
<feature type="transmembrane region" description="Helical" evidence="6">
    <location>
        <begin position="6"/>
        <end position="32"/>
    </location>
</feature>
<dbReference type="Pfam" id="PF10035">
    <property type="entry name" value="DUF2179"/>
    <property type="match status" value="1"/>
</dbReference>
<keyword evidence="3 6" id="KW-0812">Transmembrane</keyword>
<evidence type="ECO:0000313" key="9">
    <source>
        <dbReference type="EMBL" id="HER44476.1"/>
    </source>
</evidence>
<dbReference type="InterPro" id="IPR044035">
    <property type="entry name" value="DUF5698"/>
</dbReference>
<gene>
    <name evidence="9" type="ORF">ENO08_08460</name>
</gene>
<comment type="caution">
    <text evidence="9">The sequence shown here is derived from an EMBL/GenBank/DDBJ whole genome shotgun (WGS) entry which is preliminary data.</text>
</comment>
<comment type="subcellular location">
    <subcellularLocation>
        <location evidence="1 6">Cell membrane</location>
        <topology evidence="1 6">Multi-pass membrane protein</topology>
    </subcellularLocation>
</comment>
<evidence type="ECO:0000256" key="2">
    <source>
        <dbReference type="ARBA" id="ARBA00022475"/>
    </source>
</evidence>
<feature type="domain" description="DUF2179" evidence="7">
    <location>
        <begin position="117"/>
        <end position="168"/>
    </location>
</feature>
<accession>A0A7V2F597</accession>
<dbReference type="NCBIfam" id="NF003191">
    <property type="entry name" value="PRK04164.1-2"/>
    <property type="match status" value="1"/>
</dbReference>
<evidence type="ECO:0000259" key="8">
    <source>
        <dbReference type="Pfam" id="PF18955"/>
    </source>
</evidence>
<evidence type="ECO:0000256" key="3">
    <source>
        <dbReference type="ARBA" id="ARBA00022692"/>
    </source>
</evidence>
<dbReference type="CDD" id="cd16381">
    <property type="entry name" value="YitT_C_like_1"/>
    <property type="match status" value="1"/>
</dbReference>
<evidence type="ECO:0000256" key="4">
    <source>
        <dbReference type="ARBA" id="ARBA00022989"/>
    </source>
</evidence>
<dbReference type="InterPro" id="IPR022930">
    <property type="entry name" value="UPF0316"/>
</dbReference>
<feature type="domain" description="DUF5698" evidence="8">
    <location>
        <begin position="27"/>
        <end position="84"/>
    </location>
</feature>
<organism evidence="9">
    <name type="scientific">Eiseniibacteriota bacterium</name>
    <dbReference type="NCBI Taxonomy" id="2212470"/>
    <lineage>
        <taxon>Bacteria</taxon>
        <taxon>Candidatus Eiseniibacteriota</taxon>
    </lineage>
</organism>
<name>A0A7V2F597_UNCEI</name>
<dbReference type="PANTHER" id="PTHR40060">
    <property type="entry name" value="UPF0316 PROTEIN YEBE"/>
    <property type="match status" value="1"/>
</dbReference>
<evidence type="ECO:0000256" key="6">
    <source>
        <dbReference type="HAMAP-Rule" id="MF_01515"/>
    </source>
</evidence>
<comment type="similarity">
    <text evidence="6">Belongs to the UPF0316 family.</text>
</comment>
<reference evidence="9" key="1">
    <citation type="journal article" date="2020" name="mSystems">
        <title>Genome- and Community-Level Interaction Insights into Carbon Utilization and Element Cycling Functions of Hydrothermarchaeota in Hydrothermal Sediment.</title>
        <authorList>
            <person name="Zhou Z."/>
            <person name="Liu Y."/>
            <person name="Xu W."/>
            <person name="Pan J."/>
            <person name="Luo Z.H."/>
            <person name="Li M."/>
        </authorList>
    </citation>
    <scope>NUCLEOTIDE SEQUENCE [LARGE SCALE GENOMIC DNA]</scope>
    <source>
        <strain evidence="9">SpSt-1233</strain>
    </source>
</reference>
<evidence type="ECO:0000256" key="1">
    <source>
        <dbReference type="ARBA" id="ARBA00004651"/>
    </source>
</evidence>
<evidence type="ECO:0000259" key="7">
    <source>
        <dbReference type="Pfam" id="PF10035"/>
    </source>
</evidence>
<dbReference type="PANTHER" id="PTHR40060:SF1">
    <property type="entry name" value="UPF0316 PROTEIN YEBE"/>
    <property type="match status" value="1"/>
</dbReference>
<dbReference type="Proteomes" id="UP000886069">
    <property type="component" value="Unassembled WGS sequence"/>
</dbReference>
<protein>
    <recommendedName>
        <fullName evidence="6">UPF0316 protein ENO08_08460</fullName>
    </recommendedName>
</protein>
<keyword evidence="4 6" id="KW-1133">Transmembrane helix</keyword>
<sequence>MDSGIFRWVALPLMIFVARIMDVSIQTIRIIFISRGHKVIAPVLGFFEVLIWLLAIGQIIKNLSNPLCYLAYGGGFAAGTYIGMIIEEKLAIGTYLVRIITRKDASALTGALRDENYGVTNVSAEGAEGRVCVVYTVVRRSSLPAVLDIIERHNPAAFYTIENVRTVSEGTFPDTPPGLFDSFPRRWRKGK</sequence>
<dbReference type="InterPro" id="IPR019264">
    <property type="entry name" value="DUF2179"/>
</dbReference>
<evidence type="ECO:0000256" key="5">
    <source>
        <dbReference type="ARBA" id="ARBA00023136"/>
    </source>
</evidence>
<dbReference type="Pfam" id="PF18955">
    <property type="entry name" value="DUF5698"/>
    <property type="match status" value="1"/>
</dbReference>
<dbReference type="EMBL" id="DSEC01000607">
    <property type="protein sequence ID" value="HER44476.1"/>
    <property type="molecule type" value="Genomic_DNA"/>
</dbReference>
<feature type="transmembrane region" description="Helical" evidence="6">
    <location>
        <begin position="39"/>
        <end position="60"/>
    </location>
</feature>
<dbReference type="GO" id="GO:0005886">
    <property type="term" value="C:plasma membrane"/>
    <property type="evidence" value="ECO:0007669"/>
    <property type="project" value="UniProtKB-SubCell"/>
</dbReference>
<keyword evidence="2 6" id="KW-1003">Cell membrane</keyword>
<feature type="transmembrane region" description="Helical" evidence="6">
    <location>
        <begin position="66"/>
        <end position="86"/>
    </location>
</feature>